<evidence type="ECO:0000313" key="3">
    <source>
        <dbReference type="Proteomes" id="UP001549162"/>
    </source>
</evidence>
<dbReference type="EMBL" id="JBEPMA010000015">
    <property type="protein sequence ID" value="MET3618100.1"/>
    <property type="molecule type" value="Genomic_DNA"/>
</dbReference>
<reference evidence="2 3" key="1">
    <citation type="submission" date="2024-06" db="EMBL/GenBank/DDBJ databases">
        <title>Genomic Encyclopedia of Type Strains, Phase IV (KMG-IV): sequencing the most valuable type-strain genomes for metagenomic binning, comparative biology and taxonomic classification.</title>
        <authorList>
            <person name="Goeker M."/>
        </authorList>
    </citation>
    <scope>NUCLEOTIDE SEQUENCE [LARGE SCALE GENOMIC DNA]</scope>
    <source>
        <strain evidence="2 3">DSM 21460</strain>
    </source>
</reference>
<dbReference type="RefSeq" id="WP_354369131.1">
    <property type="nucleotide sequence ID" value="NZ_JBEPMA010000015.1"/>
</dbReference>
<sequence>MKKRTQLIASTLVLTTLLTTNTFAVSYSLNNETPTAQQEILNYDNDKIALRNNPFFYETEQDPWTYQGKRKVSQKEASDEAFLYGLVSDLLVYPLVAPKFVMDIIGHANHVGETGTIESWKSEKRRYKTSQITGKKQLDAKWELYRVRFTNSDGEVLSDTTNSYKVY</sequence>
<feature type="signal peptide" evidence="1">
    <location>
        <begin position="1"/>
        <end position="24"/>
    </location>
</feature>
<feature type="chain" id="PRO_5046239295" evidence="1">
    <location>
        <begin position="25"/>
        <end position="167"/>
    </location>
</feature>
<evidence type="ECO:0000256" key="1">
    <source>
        <dbReference type="SAM" id="SignalP"/>
    </source>
</evidence>
<evidence type="ECO:0000313" key="2">
    <source>
        <dbReference type="EMBL" id="MET3618100.1"/>
    </source>
</evidence>
<name>A0ABV2JBB4_9FIRM</name>
<comment type="caution">
    <text evidence="2">The sequence shown here is derived from an EMBL/GenBank/DDBJ whole genome shotgun (WGS) entry which is preliminary data.</text>
</comment>
<keyword evidence="1" id="KW-0732">Signal</keyword>
<accession>A0ABV2JBB4</accession>
<keyword evidence="3" id="KW-1185">Reference proteome</keyword>
<protein>
    <submittedName>
        <fullName evidence="2">Uncharacterized protein</fullName>
    </submittedName>
</protein>
<organism evidence="2 3">
    <name type="scientific">Peptoniphilus olsenii</name>
    <dbReference type="NCBI Taxonomy" id="411570"/>
    <lineage>
        <taxon>Bacteria</taxon>
        <taxon>Bacillati</taxon>
        <taxon>Bacillota</taxon>
        <taxon>Tissierellia</taxon>
        <taxon>Tissierellales</taxon>
        <taxon>Peptoniphilaceae</taxon>
        <taxon>Peptoniphilus</taxon>
    </lineage>
</organism>
<gene>
    <name evidence="2" type="ORF">ABID14_001735</name>
</gene>
<proteinExistence type="predicted"/>
<dbReference type="Proteomes" id="UP001549162">
    <property type="component" value="Unassembled WGS sequence"/>
</dbReference>